<dbReference type="GO" id="GO:0003676">
    <property type="term" value="F:nucleic acid binding"/>
    <property type="evidence" value="ECO:0007669"/>
    <property type="project" value="InterPro"/>
</dbReference>
<sequence>MPNEIQKQYDRLDDSPSTMFRMKEAYAVPDKHIRYATIKAFVGIKMTKGSSVQSHRVKMLFLVEKLEGLKAELDNDTYIDATTHKSASAVLVGEASTFKAKGKRAGRWKRKKGNGKTVAAPAAPKRKSKGKVRGSQRSKANDVCMHCQGKGYWKRECSQLLSNPDVCGSLNTPARGGYSYFRTFTDDHSWYGYVYLIRYKFEAFGRFKEYRLEVENQTENEILSQWIPPGMPQLNGVAERRNRTLLNMINQRISTTWYGFVGLTSQLDNDPRTYGEVMSDIDSDKWLEAMKSKMDSMDSNQVWTLVDPPKGVRPVGCKLVYKRKLGTDGEVTAFKARLVAKRYTQRPGVDFEKTYSPVAMAKSIRIMLAIAICRRVSLLLEKDRKSVVSKSPSTPSNKLPEAGTRVLMKSYGAMISSRMSIILVYTRRSVGARLCTLCFMSMTSCSLEMMSRC</sequence>
<feature type="compositionally biased region" description="Basic residues" evidence="3">
    <location>
        <begin position="103"/>
        <end position="114"/>
    </location>
</feature>
<evidence type="ECO:0000256" key="1">
    <source>
        <dbReference type="ARBA" id="ARBA00022723"/>
    </source>
</evidence>
<dbReference type="Gene3D" id="3.30.420.10">
    <property type="entry name" value="Ribonuclease H-like superfamily/Ribonuclease H"/>
    <property type="match status" value="1"/>
</dbReference>
<proteinExistence type="predicted"/>
<keyword evidence="2" id="KW-0378">Hydrolase</keyword>
<feature type="region of interest" description="Disordered" evidence="3">
    <location>
        <begin position="103"/>
        <end position="135"/>
    </location>
</feature>
<dbReference type="PANTHER" id="PTHR42648">
    <property type="entry name" value="TRANSPOSASE, PUTATIVE-RELATED"/>
    <property type="match status" value="1"/>
</dbReference>
<dbReference type="InterPro" id="IPR039537">
    <property type="entry name" value="Retrotran_Ty1/copia-like"/>
</dbReference>
<dbReference type="Pfam" id="PF07727">
    <property type="entry name" value="RVT_2"/>
    <property type="match status" value="1"/>
</dbReference>
<feature type="domain" description="Reverse transcriptase Ty1/copia-type" evidence="4">
    <location>
        <begin position="300"/>
        <end position="373"/>
    </location>
</feature>
<organism evidence="5">
    <name type="scientific">Sesamum latifolium</name>
    <dbReference type="NCBI Taxonomy" id="2727402"/>
    <lineage>
        <taxon>Eukaryota</taxon>
        <taxon>Viridiplantae</taxon>
        <taxon>Streptophyta</taxon>
        <taxon>Embryophyta</taxon>
        <taxon>Tracheophyta</taxon>
        <taxon>Spermatophyta</taxon>
        <taxon>Magnoliopsida</taxon>
        <taxon>eudicotyledons</taxon>
        <taxon>Gunneridae</taxon>
        <taxon>Pentapetalae</taxon>
        <taxon>asterids</taxon>
        <taxon>lamiids</taxon>
        <taxon>Lamiales</taxon>
        <taxon>Pedaliaceae</taxon>
        <taxon>Sesamum</taxon>
    </lineage>
</organism>
<reference evidence="5" key="1">
    <citation type="submission" date="2020-06" db="EMBL/GenBank/DDBJ databases">
        <authorList>
            <person name="Li T."/>
            <person name="Hu X."/>
            <person name="Zhang T."/>
            <person name="Song X."/>
            <person name="Zhang H."/>
            <person name="Dai N."/>
            <person name="Sheng W."/>
            <person name="Hou X."/>
            <person name="Wei L."/>
        </authorList>
    </citation>
    <scope>NUCLEOTIDE SEQUENCE</scope>
    <source>
        <strain evidence="5">KEN1</strain>
        <tissue evidence="5">Leaf</tissue>
    </source>
</reference>
<dbReference type="AlphaFoldDB" id="A0AAW2U1X2"/>
<feature type="compositionally biased region" description="Basic residues" evidence="3">
    <location>
        <begin position="124"/>
        <end position="135"/>
    </location>
</feature>
<dbReference type="Gene3D" id="4.10.60.10">
    <property type="entry name" value="Zinc finger, CCHC-type"/>
    <property type="match status" value="1"/>
</dbReference>
<evidence type="ECO:0000256" key="3">
    <source>
        <dbReference type="SAM" id="MobiDB-lite"/>
    </source>
</evidence>
<dbReference type="PANTHER" id="PTHR42648:SF27">
    <property type="entry name" value="RNA-DIRECTED DNA POLYMERASE"/>
    <property type="match status" value="1"/>
</dbReference>
<dbReference type="InterPro" id="IPR036397">
    <property type="entry name" value="RNaseH_sf"/>
</dbReference>
<dbReference type="SUPFAM" id="SSF53098">
    <property type="entry name" value="Ribonuclease H-like"/>
    <property type="match status" value="1"/>
</dbReference>
<evidence type="ECO:0000259" key="4">
    <source>
        <dbReference type="Pfam" id="PF07727"/>
    </source>
</evidence>
<evidence type="ECO:0000256" key="2">
    <source>
        <dbReference type="ARBA" id="ARBA00022801"/>
    </source>
</evidence>
<protein>
    <recommendedName>
        <fullName evidence="4">Reverse transcriptase Ty1/copia-type domain-containing protein</fullName>
    </recommendedName>
</protein>
<accession>A0AAW2U1X2</accession>
<comment type="caution">
    <text evidence="5">The sequence shown here is derived from an EMBL/GenBank/DDBJ whole genome shotgun (WGS) entry which is preliminary data.</text>
</comment>
<reference evidence="5" key="2">
    <citation type="journal article" date="2024" name="Plant">
        <title>Genomic evolution and insights into agronomic trait innovations of Sesamum species.</title>
        <authorList>
            <person name="Miao H."/>
            <person name="Wang L."/>
            <person name="Qu L."/>
            <person name="Liu H."/>
            <person name="Sun Y."/>
            <person name="Le M."/>
            <person name="Wang Q."/>
            <person name="Wei S."/>
            <person name="Zheng Y."/>
            <person name="Lin W."/>
            <person name="Duan Y."/>
            <person name="Cao H."/>
            <person name="Xiong S."/>
            <person name="Wang X."/>
            <person name="Wei L."/>
            <person name="Li C."/>
            <person name="Ma Q."/>
            <person name="Ju M."/>
            <person name="Zhao R."/>
            <person name="Li G."/>
            <person name="Mu C."/>
            <person name="Tian Q."/>
            <person name="Mei H."/>
            <person name="Zhang T."/>
            <person name="Gao T."/>
            <person name="Zhang H."/>
        </authorList>
    </citation>
    <scope>NUCLEOTIDE SEQUENCE</scope>
    <source>
        <strain evidence="5">KEN1</strain>
    </source>
</reference>
<gene>
    <name evidence="5" type="ORF">Slati_3699600</name>
</gene>
<evidence type="ECO:0000313" key="5">
    <source>
        <dbReference type="EMBL" id="KAL0411099.1"/>
    </source>
</evidence>
<keyword evidence="1" id="KW-0479">Metal-binding</keyword>
<dbReference type="EMBL" id="JACGWN010000013">
    <property type="protein sequence ID" value="KAL0411099.1"/>
    <property type="molecule type" value="Genomic_DNA"/>
</dbReference>
<dbReference type="GO" id="GO:0016787">
    <property type="term" value="F:hydrolase activity"/>
    <property type="evidence" value="ECO:0007669"/>
    <property type="project" value="UniProtKB-KW"/>
</dbReference>
<dbReference type="InterPro" id="IPR012337">
    <property type="entry name" value="RNaseH-like_sf"/>
</dbReference>
<dbReference type="GO" id="GO:0046872">
    <property type="term" value="F:metal ion binding"/>
    <property type="evidence" value="ECO:0007669"/>
    <property type="project" value="UniProtKB-KW"/>
</dbReference>
<name>A0AAW2U1X2_9LAMI</name>
<dbReference type="InterPro" id="IPR013103">
    <property type="entry name" value="RVT_2"/>
</dbReference>